<protein>
    <submittedName>
        <fullName evidence="3">FecR domain-containing protein</fullName>
    </submittedName>
</protein>
<evidence type="ECO:0000256" key="1">
    <source>
        <dbReference type="SAM" id="SignalP"/>
    </source>
</evidence>
<evidence type="ECO:0000259" key="2">
    <source>
        <dbReference type="Pfam" id="PF04773"/>
    </source>
</evidence>
<evidence type="ECO:0000313" key="3">
    <source>
        <dbReference type="EMBL" id="MEX0404893.1"/>
    </source>
</evidence>
<feature type="domain" description="FecR protein" evidence="2">
    <location>
        <begin position="36"/>
        <end position="123"/>
    </location>
</feature>
<dbReference type="Proteomes" id="UP001556692">
    <property type="component" value="Unassembled WGS sequence"/>
</dbReference>
<sequence>MRTVGIFCLATVAAFAAGPAFAQSGCSIEQLGGTQRHVVRCGTGITITVEPGAQYTLRDRNGDGTVDRVSLSSKALLLEASGNAATSGFEVVAPQAIAAVRGTRWAVDAEGAETSVFVVEGQVAVARHNGTARVVLDAGEGVDVDAGTGPLTVKTWPARRVNALLARFGL</sequence>
<accession>A0ABV3SDT5</accession>
<dbReference type="Gene3D" id="2.60.120.1440">
    <property type="match status" value="1"/>
</dbReference>
<comment type="caution">
    <text evidence="3">The sequence shown here is derived from an EMBL/GenBank/DDBJ whole genome shotgun (WGS) entry which is preliminary data.</text>
</comment>
<dbReference type="PANTHER" id="PTHR38731:SF1">
    <property type="entry name" value="FECR PROTEIN DOMAIN-CONTAINING PROTEIN"/>
    <property type="match status" value="1"/>
</dbReference>
<keyword evidence="4" id="KW-1185">Reference proteome</keyword>
<dbReference type="InterPro" id="IPR006860">
    <property type="entry name" value="FecR"/>
</dbReference>
<proteinExistence type="predicted"/>
<dbReference type="PANTHER" id="PTHR38731">
    <property type="entry name" value="LIPL45-RELATED LIPOPROTEIN-RELATED"/>
    <property type="match status" value="1"/>
</dbReference>
<feature type="signal peptide" evidence="1">
    <location>
        <begin position="1"/>
        <end position="22"/>
    </location>
</feature>
<dbReference type="Pfam" id="PF04773">
    <property type="entry name" value="FecR"/>
    <property type="match status" value="1"/>
</dbReference>
<reference evidence="3 4" key="1">
    <citation type="submission" date="2024-05" db="EMBL/GenBank/DDBJ databases">
        <authorList>
            <person name="Jiang F."/>
        </authorList>
    </citation>
    <scope>NUCLEOTIDE SEQUENCE [LARGE SCALE GENOMIC DNA]</scope>
    <source>
        <strain evidence="3 4">LZ166</strain>
    </source>
</reference>
<dbReference type="EMBL" id="JBDPGJ010000001">
    <property type="protein sequence ID" value="MEX0404893.1"/>
    <property type="molecule type" value="Genomic_DNA"/>
</dbReference>
<evidence type="ECO:0000313" key="4">
    <source>
        <dbReference type="Proteomes" id="UP001556692"/>
    </source>
</evidence>
<feature type="chain" id="PRO_5046869118" evidence="1">
    <location>
        <begin position="23"/>
        <end position="170"/>
    </location>
</feature>
<keyword evidence="1" id="KW-0732">Signal</keyword>
<name>A0ABV3SDT5_9HYPH</name>
<gene>
    <name evidence="3" type="ORF">ABGN05_04365</name>
</gene>
<dbReference type="RefSeq" id="WP_367952754.1">
    <property type="nucleotide sequence ID" value="NZ_JBDPGJ010000001.1"/>
</dbReference>
<organism evidence="3 4">
    <name type="scientific">Aquibium pacificus</name>
    <dbReference type="NCBI Taxonomy" id="3153579"/>
    <lineage>
        <taxon>Bacteria</taxon>
        <taxon>Pseudomonadati</taxon>
        <taxon>Pseudomonadota</taxon>
        <taxon>Alphaproteobacteria</taxon>
        <taxon>Hyphomicrobiales</taxon>
        <taxon>Phyllobacteriaceae</taxon>
        <taxon>Aquibium</taxon>
    </lineage>
</organism>